<evidence type="ECO:0000259" key="8">
    <source>
        <dbReference type="Pfam" id="PF02714"/>
    </source>
</evidence>
<dbReference type="PANTHER" id="PTHR13018:SF5">
    <property type="entry name" value="RE44586P"/>
    <property type="match status" value="1"/>
</dbReference>
<keyword evidence="6 7" id="KW-0472">Membrane</keyword>
<dbReference type="GeneID" id="90074298"/>
<feature type="transmembrane region" description="Helical" evidence="7">
    <location>
        <begin position="93"/>
        <end position="117"/>
    </location>
</feature>
<comment type="caution">
    <text evidence="11">The sequence shown here is derived from an EMBL/GenBank/DDBJ whole genome shotgun (WGS) entry which is preliminary data.</text>
</comment>
<dbReference type="GO" id="GO:0005227">
    <property type="term" value="F:calcium-activated cation channel activity"/>
    <property type="evidence" value="ECO:0007669"/>
    <property type="project" value="InterPro"/>
</dbReference>
<dbReference type="InterPro" id="IPR032880">
    <property type="entry name" value="CSC1/OSCA1-like_N"/>
</dbReference>
<sequence>MSNNNDNDPLPGLDPSKFPQRVFISQLLFSMFIGFFGFLVFCYLRPRYPQIYSLRTLRRSDIETLPRHWFSWIKQLYIIKDEEVLALSGLDAYVFLCFFRISITIFGVLTLISFLFIGPIRYYTTGHYDHHEEFGDGDAVASVNIMKLVGLFYSISDTSDREDDSKPSKPPMIPPMYEEFPSYLWIYAVFTYIFVLLSLNYLLKQTKKIITIRQNYLGSQNSVTDKTIRVDGIPPQLRTESVLKKHIESLGIGKVLELHMNRDWDTLDHYMKERKHIVKCLEKTYISYLGLDVNINKGEIPQASIPKLPNEIETEDSTNERKRPTMKTGFLGLFGTRVDTINYYLIQLKKIDYDIEMLRQENAFKPADSAFVTMDSVASAQMIAQAVLDPKAHNLLTSLAPSPSDIIWESFAVPSVKRYIQNYSITIMFVITSVVLIFPVSSLAALINIETITKFWPKLGHVIADSKWLTTLVTGILPPTLFTVLNVCIPYLYRWLSTKQYFHSNGDVELASVSKNYFYTFFNLFLVFTIAGSAANYWSYFTDTTKIAYQLANSIKKLSLFYNNLILLQGLGIFPYKLMQFGDVFVIGCYKFVQIFYKTQVRVRTLRYLYYTPKIFDFGLILPQHILIFVITMIYSIISTKLLASGLLYFILGYFVYKYQLIYSMIHPQHSTGKVWAIIMHRLIVGLVIFELTMIGTLALENAVILAISLLPLIGLTIWFHFRFEKYYKPLLHFIALRAVKNPRGKRFVSTTNDLENVPQPNMADNETIGNSIFEDSSIADVSTSTDIIDSPSMESLETTQILNTMQRSLRKRRSTFDEDKNFNQSYIYPNLIKKLDGPWVGFEGNTVEVINYDNCELLKNINEDVRIDVRKIDVDKINDKINENYAGEVVVSKGGRFFEWQ</sequence>
<evidence type="ECO:0000313" key="11">
    <source>
        <dbReference type="EMBL" id="GMM36323.1"/>
    </source>
</evidence>
<proteinExistence type="inferred from homology"/>
<feature type="domain" description="CSC1/OSCA1-like cytosolic" evidence="10">
    <location>
        <begin position="225"/>
        <end position="409"/>
    </location>
</feature>
<dbReference type="InterPro" id="IPR027815">
    <property type="entry name" value="CSC1/OSCA1-like_cyt"/>
</dbReference>
<reference evidence="11 12" key="1">
    <citation type="journal article" date="2023" name="Elife">
        <title>Identification of key yeast species and microbe-microbe interactions impacting larval growth of Drosophila in the wild.</title>
        <authorList>
            <person name="Mure A."/>
            <person name="Sugiura Y."/>
            <person name="Maeda R."/>
            <person name="Honda K."/>
            <person name="Sakurai N."/>
            <person name="Takahashi Y."/>
            <person name="Watada M."/>
            <person name="Katoh T."/>
            <person name="Gotoh A."/>
            <person name="Gotoh Y."/>
            <person name="Taniguchi I."/>
            <person name="Nakamura K."/>
            <person name="Hayashi T."/>
            <person name="Katayama T."/>
            <person name="Uemura T."/>
            <person name="Hattori Y."/>
        </authorList>
    </citation>
    <scope>NUCLEOTIDE SEQUENCE [LARGE SCALE GENOMIC DNA]</scope>
    <source>
        <strain evidence="11 12">SC-9</strain>
    </source>
</reference>
<name>A0AAV5QNG7_9ASCO</name>
<dbReference type="InterPro" id="IPR003864">
    <property type="entry name" value="CSC1/OSCA1-like_7TM"/>
</dbReference>
<keyword evidence="3" id="KW-0813">Transport</keyword>
<dbReference type="InterPro" id="IPR045122">
    <property type="entry name" value="Csc1-like"/>
</dbReference>
<accession>A0AAV5QNG7</accession>
<dbReference type="Pfam" id="PF02714">
    <property type="entry name" value="RSN1_7TM"/>
    <property type="match status" value="1"/>
</dbReference>
<feature type="transmembrane region" description="Helical" evidence="7">
    <location>
        <begin position="675"/>
        <end position="697"/>
    </location>
</feature>
<protein>
    <recommendedName>
        <fullName evidence="13">DUF221-domain-containing protein</fullName>
    </recommendedName>
</protein>
<feature type="transmembrane region" description="Helical" evidence="7">
    <location>
        <begin position="425"/>
        <end position="449"/>
    </location>
</feature>
<feature type="transmembrane region" description="Helical" evidence="7">
    <location>
        <begin position="469"/>
        <end position="496"/>
    </location>
</feature>
<evidence type="ECO:0000256" key="3">
    <source>
        <dbReference type="ARBA" id="ARBA00022448"/>
    </source>
</evidence>
<evidence type="ECO:0000256" key="5">
    <source>
        <dbReference type="ARBA" id="ARBA00022989"/>
    </source>
</evidence>
<organism evidence="11 12">
    <name type="scientific">Saccharomycopsis crataegensis</name>
    <dbReference type="NCBI Taxonomy" id="43959"/>
    <lineage>
        <taxon>Eukaryota</taxon>
        <taxon>Fungi</taxon>
        <taxon>Dikarya</taxon>
        <taxon>Ascomycota</taxon>
        <taxon>Saccharomycotina</taxon>
        <taxon>Saccharomycetes</taxon>
        <taxon>Saccharomycopsidaceae</taxon>
        <taxon>Saccharomycopsis</taxon>
    </lineage>
</organism>
<evidence type="ECO:0000313" key="12">
    <source>
        <dbReference type="Proteomes" id="UP001360560"/>
    </source>
</evidence>
<feature type="transmembrane region" description="Helical" evidence="7">
    <location>
        <begin position="23"/>
        <end position="44"/>
    </location>
</feature>
<evidence type="ECO:0000256" key="1">
    <source>
        <dbReference type="ARBA" id="ARBA00004141"/>
    </source>
</evidence>
<keyword evidence="4 7" id="KW-0812">Transmembrane</keyword>
<dbReference type="RefSeq" id="XP_064853319.1">
    <property type="nucleotide sequence ID" value="XM_064997247.1"/>
</dbReference>
<evidence type="ECO:0000256" key="4">
    <source>
        <dbReference type="ARBA" id="ARBA00022692"/>
    </source>
</evidence>
<dbReference type="GO" id="GO:0005886">
    <property type="term" value="C:plasma membrane"/>
    <property type="evidence" value="ECO:0007669"/>
    <property type="project" value="TreeGrafter"/>
</dbReference>
<dbReference type="EMBL" id="BTFZ01000011">
    <property type="protein sequence ID" value="GMM36323.1"/>
    <property type="molecule type" value="Genomic_DNA"/>
</dbReference>
<evidence type="ECO:0000259" key="9">
    <source>
        <dbReference type="Pfam" id="PF13967"/>
    </source>
</evidence>
<feature type="transmembrane region" description="Helical" evidence="7">
    <location>
        <begin position="184"/>
        <end position="203"/>
    </location>
</feature>
<comment type="subcellular location">
    <subcellularLocation>
        <location evidence="1">Membrane</location>
        <topology evidence="1">Multi-pass membrane protein</topology>
    </subcellularLocation>
</comment>
<feature type="domain" description="CSC1/OSCA1-like 7TM region" evidence="8">
    <location>
        <begin position="422"/>
        <end position="698"/>
    </location>
</feature>
<comment type="similarity">
    <text evidence="2">Belongs to the CSC1 (TC 1.A.17) family.</text>
</comment>
<dbReference type="Pfam" id="PF14703">
    <property type="entry name" value="PHM7_cyt"/>
    <property type="match status" value="1"/>
</dbReference>
<feature type="transmembrane region" description="Helical" evidence="7">
    <location>
        <begin position="703"/>
        <end position="722"/>
    </location>
</feature>
<feature type="transmembrane region" description="Helical" evidence="7">
    <location>
        <begin position="644"/>
        <end position="663"/>
    </location>
</feature>
<evidence type="ECO:0000256" key="6">
    <source>
        <dbReference type="ARBA" id="ARBA00023136"/>
    </source>
</evidence>
<dbReference type="AlphaFoldDB" id="A0AAV5QNG7"/>
<feature type="transmembrane region" description="Helical" evidence="7">
    <location>
        <begin position="517"/>
        <end position="538"/>
    </location>
</feature>
<dbReference type="Pfam" id="PF13967">
    <property type="entry name" value="RSN1_TM"/>
    <property type="match status" value="1"/>
</dbReference>
<evidence type="ECO:0000256" key="2">
    <source>
        <dbReference type="ARBA" id="ARBA00007779"/>
    </source>
</evidence>
<feature type="domain" description="CSC1/OSCA1-like N-terminal transmembrane" evidence="9">
    <location>
        <begin position="23"/>
        <end position="203"/>
    </location>
</feature>
<evidence type="ECO:0000259" key="10">
    <source>
        <dbReference type="Pfam" id="PF14703"/>
    </source>
</evidence>
<feature type="transmembrane region" description="Helical" evidence="7">
    <location>
        <begin position="618"/>
        <end position="638"/>
    </location>
</feature>
<evidence type="ECO:0008006" key="13">
    <source>
        <dbReference type="Google" id="ProtNLM"/>
    </source>
</evidence>
<gene>
    <name evidence="11" type="ORF">DASC09_036480</name>
</gene>
<keyword evidence="12" id="KW-1185">Reference proteome</keyword>
<dbReference type="Proteomes" id="UP001360560">
    <property type="component" value="Unassembled WGS sequence"/>
</dbReference>
<dbReference type="PANTHER" id="PTHR13018">
    <property type="entry name" value="PROBABLE MEMBRANE PROTEIN DUF221-RELATED"/>
    <property type="match status" value="1"/>
</dbReference>
<evidence type="ECO:0000256" key="7">
    <source>
        <dbReference type="SAM" id="Phobius"/>
    </source>
</evidence>
<keyword evidence="5 7" id="KW-1133">Transmembrane helix</keyword>